<keyword evidence="2" id="KW-1185">Reference proteome</keyword>
<dbReference type="EMBL" id="LR699553">
    <property type="protein sequence ID" value="VVD29836.1"/>
    <property type="molecule type" value="Genomic_DNA"/>
</dbReference>
<dbReference type="Proteomes" id="UP000325811">
    <property type="component" value="Chromosome I"/>
</dbReference>
<name>A0A5Q4ZIH7_9BURK</name>
<protein>
    <submittedName>
        <fullName evidence="1">Uncharacterized protein</fullName>
    </submittedName>
</protein>
<evidence type="ECO:0000313" key="1">
    <source>
        <dbReference type="EMBL" id="VVD29836.1"/>
    </source>
</evidence>
<reference evidence="1 2" key="1">
    <citation type="submission" date="2019-08" db="EMBL/GenBank/DDBJ databases">
        <authorList>
            <person name="Herpell B J."/>
        </authorList>
    </citation>
    <scope>NUCLEOTIDE SEQUENCE [LARGE SCALE GENOMIC DNA]</scope>
    <source>
        <strain evidence="2">Msb3</strain>
    </source>
</reference>
<gene>
    <name evidence="1" type="ORF">PDMSB3_3380</name>
</gene>
<evidence type="ECO:0000313" key="2">
    <source>
        <dbReference type="Proteomes" id="UP000325811"/>
    </source>
</evidence>
<organism evidence="1 2">
    <name type="scientific">Paraburkholderia dioscoreae</name>
    <dbReference type="NCBI Taxonomy" id="2604047"/>
    <lineage>
        <taxon>Bacteria</taxon>
        <taxon>Pseudomonadati</taxon>
        <taxon>Pseudomonadota</taxon>
        <taxon>Betaproteobacteria</taxon>
        <taxon>Burkholderiales</taxon>
        <taxon>Burkholderiaceae</taxon>
        <taxon>Paraburkholderia</taxon>
    </lineage>
</organism>
<dbReference type="KEGG" id="pdio:PDMSB3_3380"/>
<accession>A0A5Q4ZIH7</accession>
<dbReference type="AlphaFoldDB" id="A0A5Q4ZIH7"/>
<proteinExistence type="predicted"/>
<sequence length="65" mass="7611">MDAMQQVGQTLTENIFCYISSFNMLKIFPLRSMFRQRLSNIDLRVIRLPLNNASGILLGPYRFTR</sequence>